<dbReference type="EC" id="1.6.5.3" evidence="7"/>
<dbReference type="SUPFAM" id="SSF52833">
    <property type="entry name" value="Thioredoxin-like"/>
    <property type="match status" value="1"/>
</dbReference>
<dbReference type="PANTHER" id="PTHR10371:SF3">
    <property type="entry name" value="NADH DEHYDROGENASE [UBIQUINONE] FLAVOPROTEIN 2, MITOCHONDRIAL"/>
    <property type="match status" value="1"/>
</dbReference>
<evidence type="ECO:0000256" key="4">
    <source>
        <dbReference type="ARBA" id="ARBA00023004"/>
    </source>
</evidence>
<dbReference type="GO" id="GO:0051537">
    <property type="term" value="F:2 iron, 2 sulfur cluster binding"/>
    <property type="evidence" value="ECO:0007669"/>
    <property type="project" value="UniProtKB-KW"/>
</dbReference>
<dbReference type="PANTHER" id="PTHR10371">
    <property type="entry name" value="NADH DEHYDROGENASE UBIQUINONE FLAVOPROTEIN 2, MITOCHONDRIAL"/>
    <property type="match status" value="1"/>
</dbReference>
<dbReference type="GO" id="GO:0003954">
    <property type="term" value="F:NADH dehydrogenase activity"/>
    <property type="evidence" value="ECO:0007669"/>
    <property type="project" value="TreeGrafter"/>
</dbReference>
<keyword evidence="7" id="KW-0830">Ubiquinone</keyword>
<comment type="cofactor">
    <cofactor evidence="6">
        <name>[2Fe-2S] cluster</name>
        <dbReference type="ChEBI" id="CHEBI:190135"/>
    </cofactor>
</comment>
<evidence type="ECO:0000256" key="5">
    <source>
        <dbReference type="ARBA" id="ARBA00023014"/>
    </source>
</evidence>
<dbReference type="CDD" id="cd03064">
    <property type="entry name" value="TRX_Fd_NuoE"/>
    <property type="match status" value="1"/>
</dbReference>
<dbReference type="InterPro" id="IPR036249">
    <property type="entry name" value="Thioredoxin-like_sf"/>
</dbReference>
<keyword evidence="5" id="KW-0411">Iron-sulfur</keyword>
<dbReference type="InterPro" id="IPR042128">
    <property type="entry name" value="NuoE_dom"/>
</dbReference>
<dbReference type="PROSITE" id="PS01099">
    <property type="entry name" value="COMPLEX1_24K"/>
    <property type="match status" value="1"/>
</dbReference>
<evidence type="ECO:0000256" key="1">
    <source>
        <dbReference type="ARBA" id="ARBA00010643"/>
    </source>
</evidence>
<dbReference type="InterPro" id="IPR041921">
    <property type="entry name" value="NuoE_N"/>
</dbReference>
<dbReference type="Pfam" id="PF01257">
    <property type="entry name" value="2Fe-2S_thioredx"/>
    <property type="match status" value="1"/>
</dbReference>
<evidence type="ECO:0000256" key="6">
    <source>
        <dbReference type="ARBA" id="ARBA00034078"/>
    </source>
</evidence>
<dbReference type="AlphaFoldDB" id="A0A3B1D3P0"/>
<sequence length="158" mass="17971">MFAFSKEAEKEIVKILNKYPEDRKRSALLPLLTLVQRQERHVNPDAMREIGRRLDLSPAYVQSVCSFYTMYSDKPVGKYLILFCINISCQLNGCDELLAHTAKKLNIEIGGTTEDMKFTLHREECLAACSGGPMMRINDTFYENLTADKIDQVLGSLD</sequence>
<keyword evidence="4" id="KW-0408">Iron</keyword>
<reference evidence="7" key="1">
    <citation type="submission" date="2018-06" db="EMBL/GenBank/DDBJ databases">
        <authorList>
            <person name="Zhirakovskaya E."/>
        </authorList>
    </citation>
    <scope>NUCLEOTIDE SEQUENCE</scope>
</reference>
<evidence type="ECO:0000313" key="7">
    <source>
        <dbReference type="EMBL" id="VAX30784.1"/>
    </source>
</evidence>
<gene>
    <name evidence="7" type="ORF">MNBD_NITROSPINAE05-1200</name>
</gene>
<dbReference type="GO" id="GO:0046872">
    <property type="term" value="F:metal ion binding"/>
    <property type="evidence" value="ECO:0007669"/>
    <property type="project" value="UniProtKB-KW"/>
</dbReference>
<evidence type="ECO:0000256" key="2">
    <source>
        <dbReference type="ARBA" id="ARBA00022714"/>
    </source>
</evidence>
<dbReference type="Gene3D" id="3.40.30.10">
    <property type="entry name" value="Glutaredoxin"/>
    <property type="match status" value="1"/>
</dbReference>
<proteinExistence type="inferred from homology"/>
<keyword evidence="3" id="KW-0479">Metal-binding</keyword>
<dbReference type="EMBL" id="UOGG01000128">
    <property type="protein sequence ID" value="VAX30784.1"/>
    <property type="molecule type" value="Genomic_DNA"/>
</dbReference>
<evidence type="ECO:0000256" key="3">
    <source>
        <dbReference type="ARBA" id="ARBA00022723"/>
    </source>
</evidence>
<dbReference type="InterPro" id="IPR002023">
    <property type="entry name" value="NuoE-like"/>
</dbReference>
<dbReference type="PIRSF" id="PIRSF000216">
    <property type="entry name" value="NADH_DH_24kDa"/>
    <property type="match status" value="1"/>
</dbReference>
<dbReference type="Gene3D" id="1.10.10.1590">
    <property type="entry name" value="NADH-quinone oxidoreductase subunit E"/>
    <property type="match status" value="1"/>
</dbReference>
<protein>
    <submittedName>
        <fullName evidence="7">NADH-ubiquinone oxidoreductase chain E</fullName>
        <ecNumber evidence="7">1.6.5.3</ecNumber>
    </submittedName>
</protein>
<comment type="similarity">
    <text evidence="1">Belongs to the complex I 24 kDa subunit family.</text>
</comment>
<dbReference type="NCBIfam" id="TIGR01958">
    <property type="entry name" value="nuoE_fam"/>
    <property type="match status" value="1"/>
</dbReference>
<dbReference type="FunFam" id="1.10.10.1590:FF:000001">
    <property type="entry name" value="NADH-quinone oxidoreductase subunit E"/>
    <property type="match status" value="1"/>
</dbReference>
<name>A0A3B1D3P0_9ZZZZ</name>
<organism evidence="7">
    <name type="scientific">hydrothermal vent metagenome</name>
    <dbReference type="NCBI Taxonomy" id="652676"/>
    <lineage>
        <taxon>unclassified sequences</taxon>
        <taxon>metagenomes</taxon>
        <taxon>ecological metagenomes</taxon>
    </lineage>
</organism>
<keyword evidence="7" id="KW-0560">Oxidoreductase</keyword>
<keyword evidence="2" id="KW-0001">2Fe-2S</keyword>
<accession>A0A3B1D3P0</accession>